<dbReference type="PANTHER" id="PTHR33204">
    <property type="entry name" value="TRANSCRIPTIONAL REGULATOR, MARR FAMILY"/>
    <property type="match status" value="1"/>
</dbReference>
<dbReference type="Pfam" id="PF01638">
    <property type="entry name" value="HxlR"/>
    <property type="match status" value="1"/>
</dbReference>
<evidence type="ECO:0000313" key="5">
    <source>
        <dbReference type="EMBL" id="VAV99531.1"/>
    </source>
</evidence>
<reference evidence="5" key="1">
    <citation type="submission" date="2018-06" db="EMBL/GenBank/DDBJ databases">
        <authorList>
            <person name="Zhirakovskaya E."/>
        </authorList>
    </citation>
    <scope>NUCLEOTIDE SEQUENCE</scope>
</reference>
<proteinExistence type="predicted"/>
<dbReference type="CDD" id="cd00090">
    <property type="entry name" value="HTH_ARSR"/>
    <property type="match status" value="1"/>
</dbReference>
<keyword evidence="2" id="KW-0238">DNA-binding</keyword>
<dbReference type="PROSITE" id="PS51118">
    <property type="entry name" value="HTH_HXLR"/>
    <property type="match status" value="1"/>
</dbReference>
<gene>
    <name evidence="5" type="ORF">MNBD_ALPHA08-1854</name>
</gene>
<keyword evidence="1" id="KW-0805">Transcription regulation</keyword>
<keyword evidence="3" id="KW-0804">Transcription</keyword>
<organism evidence="5">
    <name type="scientific">hydrothermal vent metagenome</name>
    <dbReference type="NCBI Taxonomy" id="652676"/>
    <lineage>
        <taxon>unclassified sequences</taxon>
        <taxon>metagenomes</taxon>
        <taxon>ecological metagenomes</taxon>
    </lineage>
</organism>
<evidence type="ECO:0000256" key="2">
    <source>
        <dbReference type="ARBA" id="ARBA00023125"/>
    </source>
</evidence>
<dbReference type="InterPro" id="IPR011991">
    <property type="entry name" value="ArsR-like_HTH"/>
</dbReference>
<dbReference type="GO" id="GO:0003677">
    <property type="term" value="F:DNA binding"/>
    <property type="evidence" value="ECO:0007669"/>
    <property type="project" value="UniProtKB-KW"/>
</dbReference>
<sequence>MATEKSAPFCPVASVVDTIAGRWKLIILHWLIQGPRRFNQLQRDLGAITHRTLSRQLREMEEDGIVHRKDFRTVPPHVEYSLTPLGQSLSPVLKAMQDWAMVRKRALGQE</sequence>
<protein>
    <submittedName>
        <fullName evidence="5">Transcriptional regulator, HxlR family</fullName>
    </submittedName>
</protein>
<dbReference type="SUPFAM" id="SSF46785">
    <property type="entry name" value="Winged helix' DNA-binding domain"/>
    <property type="match status" value="1"/>
</dbReference>
<feature type="domain" description="HTH hxlR-type" evidence="4">
    <location>
        <begin position="10"/>
        <end position="108"/>
    </location>
</feature>
<dbReference type="EMBL" id="UOEC01000164">
    <property type="protein sequence ID" value="VAV99531.1"/>
    <property type="molecule type" value="Genomic_DNA"/>
</dbReference>
<evidence type="ECO:0000259" key="4">
    <source>
        <dbReference type="PROSITE" id="PS51118"/>
    </source>
</evidence>
<dbReference type="Gene3D" id="1.10.10.10">
    <property type="entry name" value="Winged helix-like DNA-binding domain superfamily/Winged helix DNA-binding domain"/>
    <property type="match status" value="1"/>
</dbReference>
<name>A0A3B0S9T5_9ZZZZ</name>
<dbReference type="AlphaFoldDB" id="A0A3B0S9T5"/>
<accession>A0A3B0S9T5</accession>
<evidence type="ECO:0000256" key="3">
    <source>
        <dbReference type="ARBA" id="ARBA00023163"/>
    </source>
</evidence>
<evidence type="ECO:0000256" key="1">
    <source>
        <dbReference type="ARBA" id="ARBA00023015"/>
    </source>
</evidence>
<dbReference type="InterPro" id="IPR036388">
    <property type="entry name" value="WH-like_DNA-bd_sf"/>
</dbReference>
<dbReference type="InterPro" id="IPR036390">
    <property type="entry name" value="WH_DNA-bd_sf"/>
</dbReference>
<dbReference type="InterPro" id="IPR002577">
    <property type="entry name" value="HTH_HxlR"/>
</dbReference>